<dbReference type="PANTHER" id="PTHR43817">
    <property type="entry name" value="GLYCOSYL HYDROLASE"/>
    <property type="match status" value="1"/>
</dbReference>
<evidence type="ECO:0000256" key="1">
    <source>
        <dbReference type="ARBA" id="ARBA00022729"/>
    </source>
</evidence>
<reference evidence="4 5" key="1">
    <citation type="submission" date="2017-07" db="EMBL/GenBank/DDBJ databases">
        <title>Genome Sequence of Arenibacter algicola Strain SMS7 Isolated from a culture of the Diatom Skeletonema marinoi.</title>
        <authorList>
            <person name="Topel M."/>
            <person name="Pinder M.I.M."/>
            <person name="Johansson O.N."/>
            <person name="Kourtchenko O."/>
            <person name="Godhe A."/>
            <person name="Clarke A.K."/>
        </authorList>
    </citation>
    <scope>NUCLEOTIDE SEQUENCE [LARGE SCALE GENOMIC DNA]</scope>
    <source>
        <strain evidence="4 5">SMS7</strain>
    </source>
</reference>
<dbReference type="InterPro" id="IPR054593">
    <property type="entry name" value="Beta-mannosidase-like_N2"/>
</dbReference>
<evidence type="ECO:0000313" key="5">
    <source>
        <dbReference type="Proteomes" id="UP000204551"/>
    </source>
</evidence>
<dbReference type="SUPFAM" id="SSF49785">
    <property type="entry name" value="Galactose-binding domain-like"/>
    <property type="match status" value="1"/>
</dbReference>
<dbReference type="AlphaFoldDB" id="A0A221UYP2"/>
<dbReference type="InterPro" id="IPR008979">
    <property type="entry name" value="Galactose-bd-like_sf"/>
</dbReference>
<name>A0A221UYP2_9FLAO</name>
<sequence length="997" mass="112715">MDRFVGVTIMTFLLLMGSSLLYGQKPLSKDLKQNFANPPMEAWPKTYYWWLNGNIDTVRVREEIKEMKAAGLSGFDIFETGVPKVDTMVAAGPAFLSEASLASIKVALDQAGKLGMNVGLNMASSWNAGGSWISPRNSAKSLYFSKVKFSGQSNLELPFPELPKIDIEGRLIKEQDQKSKEIKSGDRDRRFKIYFREDGKPEYYEEVVVLAIPANTQKGTLDTLNVINVSKYFNPKTETLNWSHSGDYDIYRFITSNSGELLKRPSKNSEGPIIDHFDAEATAAHFNYVIGKLKSITDNDLENSSLKSLYLASYEAVGHTWTSTLPKKFNELNGYDIDKYLLCLFDQGIFPEMVTKKVKKDFQYTLSELMIDNFYRTAKKIANANSLLINSESGGPGFPLHNVPAEPLKSLGVMDLPRGEFWINRKIFTEEGVDIKRVVKEVSSAAHIYGRPFVEEEAFTSQQHWQEGPFDMKFYADRAFCEGMNKVVVHGSSHNPRGIGFPGIVYHAGTHYNDKRIWWPMIKPFNEYLSRISYVFQQTDFVADVLYYYGNAVPNFAGHKNGRFNVGPGYDYEVINTEILKQITVKNGELMLPTGGKFKLLVLEHEDEISLEVFLKVKDLVSKGAKIIWEKPEKVTGHKNASEPVPSREDIDRLWSKAGINNKKNRIISGITSIDMLQEMGVGPDIDYADSSFNILDYIHYSKNDSDYYFVRNTTDRWVSRQCSFRQEGKVPEIWDPVHGTISPISIYDQSDGRTSMPLNLPPFGAFFIVFTKGSSSPAYTKIDSGELTTLCLEYNVSGILLTKNGKYELTRGIEKVTISNYTKEIPINGAWEVFFSEGQNTPSRVIFPDLVSWTDSKIESIKYFSGIAKYVKTFQYGINSSTKKNQKLYLDLGDMSKMAHITLNGNDMGVIWAKPYRVEITEYLKAGDNILEIEVANTWSNRLKGDAVKEEKYTYTNIKATLIDGLNEIKVPWKDVPLLKSGLLGPVKIITLQPIK</sequence>
<gene>
    <name evidence="4" type="ORF">AREALGSMS7_03053</name>
</gene>
<protein>
    <submittedName>
        <fullName evidence="4">Alpha-L-rhamnosidase</fullName>
    </submittedName>
</protein>
<evidence type="ECO:0000313" key="4">
    <source>
        <dbReference type="EMBL" id="ASO06484.1"/>
    </source>
</evidence>
<evidence type="ECO:0000256" key="2">
    <source>
        <dbReference type="ARBA" id="ARBA00022801"/>
    </source>
</evidence>
<dbReference type="EMBL" id="CP022515">
    <property type="protein sequence ID" value="ASO06484.1"/>
    <property type="molecule type" value="Genomic_DNA"/>
</dbReference>
<dbReference type="Proteomes" id="UP000204551">
    <property type="component" value="Chromosome"/>
</dbReference>
<dbReference type="NCBIfam" id="NF045579">
    <property type="entry name" value="rhamnoside_JR"/>
    <property type="match status" value="1"/>
</dbReference>
<organism evidence="4 5">
    <name type="scientific">Arenibacter algicola</name>
    <dbReference type="NCBI Taxonomy" id="616991"/>
    <lineage>
        <taxon>Bacteria</taxon>
        <taxon>Pseudomonadati</taxon>
        <taxon>Bacteroidota</taxon>
        <taxon>Flavobacteriia</taxon>
        <taxon>Flavobacteriales</taxon>
        <taxon>Flavobacteriaceae</taxon>
        <taxon>Arenibacter</taxon>
    </lineage>
</organism>
<dbReference type="Gene3D" id="2.60.120.260">
    <property type="entry name" value="Galactose-binding domain-like"/>
    <property type="match status" value="1"/>
</dbReference>
<evidence type="ECO:0000259" key="3">
    <source>
        <dbReference type="Pfam" id="PF22666"/>
    </source>
</evidence>
<feature type="domain" description="Beta-mannosidase-like galactose-binding" evidence="3">
    <location>
        <begin position="871"/>
        <end position="951"/>
    </location>
</feature>
<dbReference type="GO" id="GO:0004553">
    <property type="term" value="F:hydrolase activity, hydrolyzing O-glycosyl compounds"/>
    <property type="evidence" value="ECO:0007669"/>
    <property type="project" value="UniProtKB-ARBA"/>
</dbReference>
<dbReference type="Pfam" id="PF17132">
    <property type="entry name" value="Glyco_hydro_106"/>
    <property type="match status" value="1"/>
</dbReference>
<accession>A0A221UYP2</accession>
<dbReference type="PANTHER" id="PTHR43817:SF1">
    <property type="entry name" value="HYDROLASE, FAMILY 43, PUTATIVE (AFU_ORTHOLOGUE AFUA_3G01660)-RELATED"/>
    <property type="match status" value="1"/>
</dbReference>
<dbReference type="RefSeq" id="WP_093978964.1">
    <property type="nucleotide sequence ID" value="NZ_CP022515.1"/>
</dbReference>
<keyword evidence="2" id="KW-0378">Hydrolase</keyword>
<dbReference type="Pfam" id="PF22666">
    <property type="entry name" value="Glyco_hydro_2_N2"/>
    <property type="match status" value="1"/>
</dbReference>
<proteinExistence type="predicted"/>
<keyword evidence="1" id="KW-0732">Signal</keyword>
<dbReference type="KEGG" id="aalg:AREALGSMS7_03053"/>